<evidence type="ECO:0000313" key="3">
    <source>
        <dbReference type="Proteomes" id="UP000289650"/>
    </source>
</evidence>
<dbReference type="Gene3D" id="1.20.1260.10">
    <property type="match status" value="1"/>
</dbReference>
<dbReference type="AlphaFoldDB" id="A0A4Q2AD45"/>
<feature type="domain" description="DUF305" evidence="1">
    <location>
        <begin position="68"/>
        <end position="233"/>
    </location>
</feature>
<dbReference type="Proteomes" id="UP000289650">
    <property type="component" value="Unassembled WGS sequence"/>
</dbReference>
<accession>A0A4Q2AD45</accession>
<sequence>MSRGGAMKQIRVKTHGALVPVALCALVAAGAALTGSSHRASAVEPATDARETVLVVNARSAGAESPVDVGFAQDMSLHHEQAVLMAQLAYDKGSLHVRALAERILHEQLVEIGQMQGWLMLWHAPRTTPQAGMAWMVDTYRNARRYDEEYERLIDQCRANRNAMPGLATNAELDRLMHSSGDRFDALFLSLMLRHHASALAMARFAGEYGHSFVVRAVAQSMVAGQRQEIAEIGVLAAMSAHQQAG</sequence>
<dbReference type="InterPro" id="IPR005183">
    <property type="entry name" value="DUF305_CopM-like"/>
</dbReference>
<name>A0A4Q2AD45_9BURK</name>
<reference evidence="2 3" key="1">
    <citation type="submission" date="2018-08" db="EMBL/GenBank/DDBJ databases">
        <title>Mountain-cultivated ginseng endophyte, Burkholderia stabilis and its activity against ginseng root rot disease.</title>
        <authorList>
            <person name="Tapan Kumar M."/>
            <person name="Bae H."/>
            <person name="Shanmugam G."/>
            <person name="Jeon J."/>
        </authorList>
    </citation>
    <scope>NUCLEOTIDE SEQUENCE [LARGE SCALE GENOMIC DNA]</scope>
    <source>
        <strain evidence="2 3">EB159</strain>
    </source>
</reference>
<dbReference type="PANTHER" id="PTHR36933:SF1">
    <property type="entry name" value="SLL0788 PROTEIN"/>
    <property type="match status" value="1"/>
</dbReference>
<proteinExistence type="predicted"/>
<comment type="caution">
    <text evidence="2">The sequence shown here is derived from an EMBL/GenBank/DDBJ whole genome shotgun (WGS) entry which is preliminary data.</text>
</comment>
<evidence type="ECO:0000313" key="2">
    <source>
        <dbReference type="EMBL" id="RXV67215.1"/>
    </source>
</evidence>
<dbReference type="InterPro" id="IPR012347">
    <property type="entry name" value="Ferritin-like"/>
</dbReference>
<protein>
    <submittedName>
        <fullName evidence="2">DUF305 domain-containing protein</fullName>
    </submittedName>
</protein>
<dbReference type="PANTHER" id="PTHR36933">
    <property type="entry name" value="SLL0788 PROTEIN"/>
    <property type="match status" value="1"/>
</dbReference>
<dbReference type="EMBL" id="QWEX01000002">
    <property type="protein sequence ID" value="RXV67215.1"/>
    <property type="molecule type" value="Genomic_DNA"/>
</dbReference>
<dbReference type="Pfam" id="PF03713">
    <property type="entry name" value="DUF305"/>
    <property type="match status" value="1"/>
</dbReference>
<dbReference type="OrthoDB" id="8603558at2"/>
<organism evidence="2 3">
    <name type="scientific">Burkholderia stabilis</name>
    <dbReference type="NCBI Taxonomy" id="95485"/>
    <lineage>
        <taxon>Bacteria</taxon>
        <taxon>Pseudomonadati</taxon>
        <taxon>Pseudomonadota</taxon>
        <taxon>Betaproteobacteria</taxon>
        <taxon>Burkholderiales</taxon>
        <taxon>Burkholderiaceae</taxon>
        <taxon>Burkholderia</taxon>
        <taxon>Burkholderia cepacia complex</taxon>
    </lineage>
</organism>
<evidence type="ECO:0000259" key="1">
    <source>
        <dbReference type="Pfam" id="PF03713"/>
    </source>
</evidence>
<gene>
    <name evidence="2" type="ORF">D1006_18140</name>
</gene>